<organism evidence="1 2">
    <name type="scientific">Bradyrhizobium xenonodulans</name>
    <dbReference type="NCBI Taxonomy" id="2736875"/>
    <lineage>
        <taxon>Bacteria</taxon>
        <taxon>Pseudomonadati</taxon>
        <taxon>Pseudomonadota</taxon>
        <taxon>Alphaproteobacteria</taxon>
        <taxon>Hyphomicrobiales</taxon>
        <taxon>Nitrobacteraceae</taxon>
        <taxon>Bradyrhizobium</taxon>
    </lineage>
</organism>
<proteinExistence type="predicted"/>
<dbReference type="EMBL" id="CP089391">
    <property type="protein sequence ID" value="WBL77284.1"/>
    <property type="molecule type" value="Genomic_DNA"/>
</dbReference>
<gene>
    <name evidence="1" type="ORF">I3J27_30340</name>
</gene>
<evidence type="ECO:0000313" key="2">
    <source>
        <dbReference type="Proteomes" id="UP001179614"/>
    </source>
</evidence>
<name>A0ABY7MG27_9BRAD</name>
<dbReference type="RefSeq" id="WP_270162549.1">
    <property type="nucleotide sequence ID" value="NZ_CP089391.1"/>
</dbReference>
<evidence type="ECO:0000313" key="1">
    <source>
        <dbReference type="EMBL" id="WBL77284.1"/>
    </source>
</evidence>
<protein>
    <submittedName>
        <fullName evidence="1">Uncharacterized protein</fullName>
    </submittedName>
</protein>
<keyword evidence="2" id="KW-1185">Reference proteome</keyword>
<reference evidence="1" key="1">
    <citation type="submission" date="2021-12" db="EMBL/GenBank/DDBJ databases">
        <title>Bradyrhizobium xenonodulans sp. nov.</title>
        <authorList>
            <person name="Claassens R."/>
            <person name="Venter S.N."/>
            <person name="Beukes C.W."/>
            <person name="Stepkowski T."/>
            <person name="Steenkamp E.T."/>
        </authorList>
    </citation>
    <scope>NUCLEOTIDE SEQUENCE</scope>
    <source>
        <strain evidence="1">14AB</strain>
    </source>
</reference>
<dbReference type="Proteomes" id="UP001179614">
    <property type="component" value="Chromosome"/>
</dbReference>
<sequence>MSEFNDRTQANLDTVLEETCRELPHHGGDHKTRKYIAEQLIAAARSGKTTLGDLRVVAGRALMTFTGRQAS</sequence>
<accession>A0ABY7MG27</accession>